<feature type="transmembrane region" description="Helical" evidence="17">
    <location>
        <begin position="257"/>
        <end position="278"/>
    </location>
</feature>
<name>A0A0R1NAS3_9LACO</name>
<dbReference type="AlphaFoldDB" id="A0A0R1NAS3"/>
<dbReference type="FunFam" id="2.70.70.10:FF:000001">
    <property type="entry name" value="PTS system glucose-specific IIA component"/>
    <property type="match status" value="1"/>
</dbReference>
<evidence type="ECO:0000256" key="8">
    <source>
        <dbReference type="ARBA" id="ARBA00022777"/>
    </source>
</evidence>
<comment type="subcellular location">
    <subcellularLocation>
        <location evidence="1">Cell membrane</location>
        <topology evidence="1">Multi-pass membrane protein</topology>
    </subcellularLocation>
</comment>
<keyword evidence="9 17" id="KW-1133">Transmembrane helix</keyword>
<dbReference type="PANTHER" id="PTHR30175:SF1">
    <property type="entry name" value="PTS SYSTEM ARBUTIN-, CELLOBIOSE-, AND SALICIN-SPECIFIC EIIBC COMPONENT-RELATED"/>
    <property type="match status" value="1"/>
</dbReference>
<dbReference type="InterPro" id="IPR018113">
    <property type="entry name" value="PTrfase_EIIB_Cys"/>
</dbReference>
<evidence type="ECO:0000256" key="5">
    <source>
        <dbReference type="ARBA" id="ARBA00022679"/>
    </source>
</evidence>
<evidence type="ECO:0000313" key="21">
    <source>
        <dbReference type="EMBL" id="KRL14650.1"/>
    </source>
</evidence>
<evidence type="ECO:0000259" key="18">
    <source>
        <dbReference type="PROSITE" id="PS51093"/>
    </source>
</evidence>
<dbReference type="InterPro" id="IPR011297">
    <property type="entry name" value="PTS_IIABC_b_glu"/>
</dbReference>
<evidence type="ECO:0000256" key="17">
    <source>
        <dbReference type="SAM" id="Phobius"/>
    </source>
</evidence>
<evidence type="ECO:0000259" key="20">
    <source>
        <dbReference type="PROSITE" id="PS51103"/>
    </source>
</evidence>
<feature type="transmembrane region" description="Helical" evidence="17">
    <location>
        <begin position="442"/>
        <end position="465"/>
    </location>
</feature>
<dbReference type="SUPFAM" id="SSF55604">
    <property type="entry name" value="Glucose permease domain IIB"/>
    <property type="match status" value="1"/>
</dbReference>
<dbReference type="PROSITE" id="PS00371">
    <property type="entry name" value="PTS_EIIA_TYPE_1_HIS"/>
    <property type="match status" value="1"/>
</dbReference>
<keyword evidence="7 17" id="KW-0812">Transmembrane</keyword>
<gene>
    <name evidence="21" type="ORF">FD09_GL000304</name>
</gene>
<protein>
    <recommendedName>
        <fullName evidence="14">PTS system sucrose-specific EIIBCA component</fullName>
        <ecNumber evidence="11">2.7.1.211</ecNumber>
    </recommendedName>
    <alternativeName>
        <fullName evidence="15">EIIBCA-Scr</fullName>
    </alternativeName>
</protein>
<dbReference type="PROSITE" id="PS51098">
    <property type="entry name" value="PTS_EIIB_TYPE_1"/>
    <property type="match status" value="1"/>
</dbReference>
<evidence type="ECO:0000256" key="13">
    <source>
        <dbReference type="ARBA" id="ARBA00048931"/>
    </source>
</evidence>
<keyword evidence="22" id="KW-1185">Reference proteome</keyword>
<dbReference type="PANTHER" id="PTHR30175">
    <property type="entry name" value="PHOSPHOTRANSFERASE SYSTEM TRANSPORT PROTEIN"/>
    <property type="match status" value="1"/>
</dbReference>
<dbReference type="OrthoDB" id="9769191at2"/>
<dbReference type="Pfam" id="PF02378">
    <property type="entry name" value="PTS_EIIC"/>
    <property type="match status" value="1"/>
</dbReference>
<evidence type="ECO:0000256" key="7">
    <source>
        <dbReference type="ARBA" id="ARBA00022692"/>
    </source>
</evidence>
<evidence type="ECO:0000256" key="10">
    <source>
        <dbReference type="ARBA" id="ARBA00023136"/>
    </source>
</evidence>
<dbReference type="RefSeq" id="WP_057817536.1">
    <property type="nucleotide sequence ID" value="NZ_AZEC01000001.1"/>
</dbReference>
<evidence type="ECO:0000256" key="12">
    <source>
        <dbReference type="ARBA" id="ARBA00045139"/>
    </source>
</evidence>
<dbReference type="InterPro" id="IPR011055">
    <property type="entry name" value="Dup_hybrid_motif"/>
</dbReference>
<dbReference type="GO" id="GO:0009401">
    <property type="term" value="P:phosphoenolpyruvate-dependent sugar phosphotransferase system"/>
    <property type="evidence" value="ECO:0007669"/>
    <property type="project" value="UniProtKB-KW"/>
</dbReference>
<comment type="function">
    <text evidence="12">The phosphoenolpyruvate-dependent sugar phosphotransferase system (sugar PTS), a major carbohydrate active transport system, catalyzes the phosphorylation of incoming sugar substrates concomitantly with their translocation across the cell membrane. This system is involved in sucrose transport.</text>
</comment>
<sequence>MDYTDLSHAIIQGVGGKDNVRSVVHCATRLRFKLRDVKKAATKTLENTDGVITVVQSGGQYQVVIGNNVADVYDNLIKVGGFADGGVVDADEEDSKEHLSLLDRFIDLVSSIFSPILGVLCATGMIKGFAAMFVAFGWLSSKSGTYQILYAIGDEFFYFLPVILGYTAAKKFKLDHFVGLAIGATLCYPAIVAMNSSSTTLYTLFKGAMFQAPIHTTFLGMPVIMMNYTSSVIPILVAVWFASVIQKQARKFIPDAVKTFLVPFTVLLITIPVTLLFIGPLATWLSTGVSTAFLAVYHLSPIIAGILLGGLWQVLVMFGLHWGLIPVAMANLATLKYDPVLALSFAASFAQTGVVLALTLQTKNQKTRALGIPATISGIFGVTEPAIYGLSLPRKRPFVFSCIAGAVGGAVMGFFGSANYMMGGLGIFGIPSMINPKTGIDMSFYGMLIAIVVAAALGFGLQFVLGRKYVDPITKATAATPAPSAEPVLAAAGNITTTASKTIVTPEQTDIEYNAREQLTSPLAGKIVPLNDIADPVFSSGSMGKGIAIDPTDGTLRAPADGTIALVFPTGHAVGLNTDAGAEILMHIGMDTVQLNGDGFEILVKQGDRVTQGQPLVRFDMAKIKAAGFSLITPVVVTNTRRYHDVQPFTGSTVTTDQPLLTLS</sequence>
<feature type="transmembrane region" description="Helical" evidence="17">
    <location>
        <begin position="148"/>
        <end position="168"/>
    </location>
</feature>
<dbReference type="InterPro" id="IPR050558">
    <property type="entry name" value="PTS_Sugar-Specific_Components"/>
</dbReference>
<accession>A0A0R1NAS3</accession>
<dbReference type="Proteomes" id="UP000051330">
    <property type="component" value="Unassembled WGS sequence"/>
</dbReference>
<dbReference type="InterPro" id="IPR001996">
    <property type="entry name" value="PTS_IIB_1"/>
</dbReference>
<dbReference type="GO" id="GO:0005886">
    <property type="term" value="C:plasma membrane"/>
    <property type="evidence" value="ECO:0007669"/>
    <property type="project" value="UniProtKB-SubCell"/>
</dbReference>
<dbReference type="STRING" id="1423792.FD09_GL000304"/>
<feature type="transmembrane region" description="Helical" evidence="17">
    <location>
        <begin position="180"/>
        <end position="205"/>
    </location>
</feature>
<feature type="transmembrane region" description="Helical" evidence="17">
    <location>
        <begin position="112"/>
        <end position="136"/>
    </location>
</feature>
<evidence type="ECO:0000256" key="4">
    <source>
        <dbReference type="ARBA" id="ARBA00022597"/>
    </source>
</evidence>
<dbReference type="InterPro" id="IPR003352">
    <property type="entry name" value="PTS_EIIC"/>
</dbReference>
<evidence type="ECO:0000256" key="14">
    <source>
        <dbReference type="ARBA" id="ARBA00074554"/>
    </source>
</evidence>
<evidence type="ECO:0000256" key="2">
    <source>
        <dbReference type="ARBA" id="ARBA00022448"/>
    </source>
</evidence>
<reference evidence="21 22" key="1">
    <citation type="journal article" date="2015" name="Genome Announc.">
        <title>Expanding the biotechnology potential of lactobacilli through comparative genomics of 213 strains and associated genera.</title>
        <authorList>
            <person name="Sun Z."/>
            <person name="Harris H.M."/>
            <person name="McCann A."/>
            <person name="Guo C."/>
            <person name="Argimon S."/>
            <person name="Zhang W."/>
            <person name="Yang X."/>
            <person name="Jeffery I.B."/>
            <person name="Cooney J.C."/>
            <person name="Kagawa T.F."/>
            <person name="Liu W."/>
            <person name="Song Y."/>
            <person name="Salvetti E."/>
            <person name="Wrobel A."/>
            <person name="Rasinkangas P."/>
            <person name="Parkhill J."/>
            <person name="Rea M.C."/>
            <person name="O'Sullivan O."/>
            <person name="Ritari J."/>
            <person name="Douillard F.P."/>
            <person name="Paul Ross R."/>
            <person name="Yang R."/>
            <person name="Briner A.E."/>
            <person name="Felis G.E."/>
            <person name="de Vos W.M."/>
            <person name="Barrangou R."/>
            <person name="Klaenhammer T.R."/>
            <person name="Caufield P.W."/>
            <person name="Cui Y."/>
            <person name="Zhang H."/>
            <person name="O'Toole P.W."/>
        </authorList>
    </citation>
    <scope>NUCLEOTIDE SEQUENCE [LARGE SCALE GENOMIC DNA]</scope>
    <source>
        <strain evidence="21 22">DSM 12744</strain>
    </source>
</reference>
<comment type="catalytic activity">
    <reaction evidence="13">
        <text>N(pros)-phospho-L-histidyl-[protein](out) + sucrose = sucrose 6(G)-phosphate(in) + L-histidyl-[protein]</text>
        <dbReference type="Rhea" id="RHEA:49236"/>
        <dbReference type="Rhea" id="RHEA-COMP:9745"/>
        <dbReference type="Rhea" id="RHEA-COMP:9746"/>
        <dbReference type="ChEBI" id="CHEBI:17992"/>
        <dbReference type="ChEBI" id="CHEBI:29979"/>
        <dbReference type="ChEBI" id="CHEBI:64837"/>
        <dbReference type="ChEBI" id="CHEBI:91002"/>
        <dbReference type="EC" id="2.7.1.211"/>
    </reaction>
</comment>
<dbReference type="Gene3D" id="2.70.70.10">
    <property type="entry name" value="Glucose Permease (Domain IIA)"/>
    <property type="match status" value="1"/>
</dbReference>
<dbReference type="FunFam" id="3.30.1360.60:FF:000001">
    <property type="entry name" value="PTS system glucose-specific IIBC component PtsG"/>
    <property type="match status" value="1"/>
</dbReference>
<dbReference type="GO" id="GO:0015771">
    <property type="term" value="P:trehalose transport"/>
    <property type="evidence" value="ECO:0007669"/>
    <property type="project" value="TreeGrafter"/>
</dbReference>
<keyword evidence="4" id="KW-0762">Sugar transport</keyword>
<keyword evidence="10 17" id="KW-0472">Membrane</keyword>
<feature type="transmembrane region" description="Helical" evidence="17">
    <location>
        <begin position="340"/>
        <end position="360"/>
    </location>
</feature>
<dbReference type="GO" id="GO:0090589">
    <property type="term" value="F:protein-phosphocysteine-trehalose phosphotransferase system transporter activity"/>
    <property type="evidence" value="ECO:0007669"/>
    <property type="project" value="TreeGrafter"/>
</dbReference>
<organism evidence="21 22">
    <name type="scientific">Schleiferilactobacillus perolens DSM 12744</name>
    <dbReference type="NCBI Taxonomy" id="1423792"/>
    <lineage>
        <taxon>Bacteria</taxon>
        <taxon>Bacillati</taxon>
        <taxon>Bacillota</taxon>
        <taxon>Bacilli</taxon>
        <taxon>Lactobacillales</taxon>
        <taxon>Lactobacillaceae</taxon>
        <taxon>Schleiferilactobacillus</taxon>
    </lineage>
</organism>
<feature type="domain" description="PTS EIIC type-1" evidence="20">
    <location>
        <begin position="107"/>
        <end position="477"/>
    </location>
</feature>
<evidence type="ECO:0000256" key="15">
    <source>
        <dbReference type="ARBA" id="ARBA00081008"/>
    </source>
</evidence>
<proteinExistence type="predicted"/>
<dbReference type="PATRIC" id="fig|1423792.3.peg.307"/>
<evidence type="ECO:0000256" key="6">
    <source>
        <dbReference type="ARBA" id="ARBA00022683"/>
    </source>
</evidence>
<dbReference type="Pfam" id="PF00367">
    <property type="entry name" value="PTS_EIIB"/>
    <property type="match status" value="1"/>
</dbReference>
<dbReference type="EC" id="2.7.1.211" evidence="11"/>
<dbReference type="GO" id="GO:0008982">
    <property type="term" value="F:protein-N(PI)-phosphohistidine-sugar phosphotransferase activity"/>
    <property type="evidence" value="ECO:0007669"/>
    <property type="project" value="InterPro"/>
</dbReference>
<evidence type="ECO:0000256" key="16">
    <source>
        <dbReference type="PROSITE-ProRule" id="PRU00421"/>
    </source>
</evidence>
<evidence type="ECO:0000256" key="11">
    <source>
        <dbReference type="ARBA" id="ARBA00044053"/>
    </source>
</evidence>
<dbReference type="Gene3D" id="3.30.1360.60">
    <property type="entry name" value="Glucose permease domain IIB"/>
    <property type="match status" value="1"/>
</dbReference>
<evidence type="ECO:0000256" key="1">
    <source>
        <dbReference type="ARBA" id="ARBA00004651"/>
    </source>
</evidence>
<feature type="transmembrane region" description="Helical" evidence="17">
    <location>
        <begin position="225"/>
        <end position="245"/>
    </location>
</feature>
<keyword evidence="3" id="KW-1003">Cell membrane</keyword>
<dbReference type="PROSITE" id="PS01035">
    <property type="entry name" value="PTS_EIIB_TYPE_1_CYS"/>
    <property type="match status" value="1"/>
</dbReference>
<feature type="active site" description="Phosphocysteine intermediate; for EIIB activity" evidence="16">
    <location>
        <position position="26"/>
    </location>
</feature>
<comment type="caution">
    <text evidence="21">The sequence shown here is derived from an EMBL/GenBank/DDBJ whole genome shotgun (WGS) entry which is preliminary data.</text>
</comment>
<dbReference type="InterPro" id="IPR001127">
    <property type="entry name" value="PTS_EIIA_1_perm"/>
</dbReference>
<dbReference type="SUPFAM" id="SSF51261">
    <property type="entry name" value="Duplicated hybrid motif"/>
    <property type="match status" value="1"/>
</dbReference>
<feature type="domain" description="PTS EIIB type-1" evidence="19">
    <location>
        <begin position="4"/>
        <end position="86"/>
    </location>
</feature>
<dbReference type="InterPro" id="IPR036878">
    <property type="entry name" value="Glu_permease_IIB"/>
</dbReference>
<keyword evidence="6" id="KW-0598">Phosphotransferase system</keyword>
<dbReference type="PROSITE" id="PS51093">
    <property type="entry name" value="PTS_EIIA_TYPE_1"/>
    <property type="match status" value="1"/>
</dbReference>
<dbReference type="EMBL" id="AZEC01000001">
    <property type="protein sequence ID" value="KRL14650.1"/>
    <property type="molecule type" value="Genomic_DNA"/>
</dbReference>
<evidence type="ECO:0000256" key="9">
    <source>
        <dbReference type="ARBA" id="ARBA00022989"/>
    </source>
</evidence>
<evidence type="ECO:0000259" key="19">
    <source>
        <dbReference type="PROSITE" id="PS51098"/>
    </source>
</evidence>
<dbReference type="PROSITE" id="PS51103">
    <property type="entry name" value="PTS_EIIC_TYPE_1"/>
    <property type="match status" value="1"/>
</dbReference>
<dbReference type="NCBIfam" id="TIGR01995">
    <property type="entry name" value="PTS-II-ABC-beta"/>
    <property type="match status" value="1"/>
</dbReference>
<dbReference type="NCBIfam" id="TIGR00830">
    <property type="entry name" value="PTBA"/>
    <property type="match status" value="1"/>
</dbReference>
<dbReference type="Pfam" id="PF00358">
    <property type="entry name" value="PTS_EIIA_1"/>
    <property type="match status" value="1"/>
</dbReference>
<keyword evidence="2" id="KW-0813">Transport</keyword>
<dbReference type="CDD" id="cd00212">
    <property type="entry name" value="PTS_IIB_glc"/>
    <property type="match status" value="1"/>
</dbReference>
<dbReference type="InterPro" id="IPR013013">
    <property type="entry name" value="PTS_EIIC_1"/>
</dbReference>
<dbReference type="GO" id="GO:0016301">
    <property type="term" value="F:kinase activity"/>
    <property type="evidence" value="ECO:0007669"/>
    <property type="project" value="UniProtKB-KW"/>
</dbReference>
<evidence type="ECO:0000313" key="22">
    <source>
        <dbReference type="Proteomes" id="UP000051330"/>
    </source>
</evidence>
<keyword evidence="5" id="KW-0808">Transferase</keyword>
<keyword evidence="8" id="KW-0418">Kinase</keyword>
<evidence type="ECO:0000256" key="3">
    <source>
        <dbReference type="ARBA" id="ARBA00022475"/>
    </source>
</evidence>
<feature type="transmembrane region" description="Helical" evidence="17">
    <location>
        <begin position="398"/>
        <end position="422"/>
    </location>
</feature>
<feature type="domain" description="PTS EIIA type-1" evidence="18">
    <location>
        <begin position="535"/>
        <end position="639"/>
    </location>
</feature>